<keyword evidence="4 5" id="KW-0975">Bacterial flagellum</keyword>
<comment type="function">
    <text evidence="5">A flexible structure which links the flagellar filament to the drive apparatus in the basal body.</text>
</comment>
<dbReference type="Pfam" id="PF00460">
    <property type="entry name" value="Flg_bb_rod"/>
    <property type="match status" value="1"/>
</dbReference>
<organism evidence="10 11">
    <name type="scientific">Sphingobium boeckii</name>
    <dbReference type="NCBI Taxonomy" id="1082345"/>
    <lineage>
        <taxon>Bacteria</taxon>
        <taxon>Pseudomonadati</taxon>
        <taxon>Pseudomonadota</taxon>
        <taxon>Alphaproteobacteria</taxon>
        <taxon>Sphingomonadales</taxon>
        <taxon>Sphingomonadaceae</taxon>
        <taxon>Sphingobium</taxon>
    </lineage>
</organism>
<name>A0A7W9AJ82_9SPHN</name>
<proteinExistence type="inferred from homology"/>
<gene>
    <name evidence="10" type="ORF">FHS49_002493</name>
</gene>
<evidence type="ECO:0000259" key="6">
    <source>
        <dbReference type="Pfam" id="PF00460"/>
    </source>
</evidence>
<keyword evidence="11" id="KW-1185">Reference proteome</keyword>
<sequence>MSFYTSLSGLKGAQTDLSVIANNVANVGTVGFKRSRTEFGDLVSSSPMQSGNVAGQGTRLKSITQQFGQGGFSASDRALDLAISGQGFFATRSDGAGGRLSYTRNGAFGLDDQRNVIDARGNFLQVLPVDSYGVVTATGISASRNLQVPLTSGQSQATSNIDITVNLPSDAQLPADRAVYNTGNPYEFDRFDPNSYNFSSATSVYDAAGNELPATVYYTRTTAPAAADPNDPNSVPTTDSTWQARMFVGSTEVTGTTPIEMTFDGNGNLTAPTGGTTLPNIQPSGASGPLSLTVDFGTATRQAAGAFSLGNFAQDGFAAGQFDNISVGSDGLVTATYSNGDSQALGKIMMVNFANPAGLRQLGDASWSATGNSGEPLVGEASSAGFGVLQSGALEQANVDITEELVALISAQRNFQANAKAIETANTLTQTIVNMRS</sequence>
<evidence type="ECO:0000259" key="7">
    <source>
        <dbReference type="Pfam" id="PF06429"/>
    </source>
</evidence>
<dbReference type="Pfam" id="PF07559">
    <property type="entry name" value="FlgE_D2"/>
    <property type="match status" value="1"/>
</dbReference>
<protein>
    <recommendedName>
        <fullName evidence="3 5">Flagellar hook protein FlgE</fullName>
    </recommendedName>
</protein>
<feature type="domain" description="Flagellar basal-body/hook protein C-terminal" evidence="7">
    <location>
        <begin position="390"/>
        <end position="435"/>
    </location>
</feature>
<dbReference type="NCBIfam" id="TIGR03506">
    <property type="entry name" value="FlgEFG_subfam"/>
    <property type="match status" value="1"/>
</dbReference>
<dbReference type="GO" id="GO:0005829">
    <property type="term" value="C:cytosol"/>
    <property type="evidence" value="ECO:0007669"/>
    <property type="project" value="TreeGrafter"/>
</dbReference>
<dbReference type="PANTHER" id="PTHR30435">
    <property type="entry name" value="FLAGELLAR PROTEIN"/>
    <property type="match status" value="1"/>
</dbReference>
<feature type="domain" description="Flagellar basal body rod protein N-terminal" evidence="6">
    <location>
        <begin position="3"/>
        <end position="33"/>
    </location>
</feature>
<dbReference type="PANTHER" id="PTHR30435:SF1">
    <property type="entry name" value="FLAGELLAR HOOK PROTEIN FLGE"/>
    <property type="match status" value="1"/>
</dbReference>
<keyword evidence="10" id="KW-0969">Cilium</keyword>
<evidence type="ECO:0000313" key="10">
    <source>
        <dbReference type="EMBL" id="MBB5686469.1"/>
    </source>
</evidence>
<dbReference type="RefSeq" id="WP_184018933.1">
    <property type="nucleotide sequence ID" value="NZ_JACIJC010000004.1"/>
</dbReference>
<feature type="domain" description="Flagellar hook protein FlgE D2" evidence="8">
    <location>
        <begin position="183"/>
        <end position="317"/>
    </location>
</feature>
<dbReference type="InterPro" id="IPR053967">
    <property type="entry name" value="LlgE_F_G-like_D1"/>
</dbReference>
<evidence type="ECO:0000259" key="8">
    <source>
        <dbReference type="Pfam" id="PF07559"/>
    </source>
</evidence>
<feature type="domain" description="Flagellar hook protein FlgE/F/G-like D1" evidence="9">
    <location>
        <begin position="82"/>
        <end position="149"/>
    </location>
</feature>
<comment type="subcellular location">
    <subcellularLocation>
        <location evidence="1 5">Bacterial flagellum basal body</location>
    </subcellularLocation>
</comment>
<dbReference type="AlphaFoldDB" id="A0A7W9AJ82"/>
<evidence type="ECO:0000313" key="11">
    <source>
        <dbReference type="Proteomes" id="UP000549617"/>
    </source>
</evidence>
<evidence type="ECO:0000256" key="3">
    <source>
        <dbReference type="ARBA" id="ARBA00019015"/>
    </source>
</evidence>
<dbReference type="InterPro" id="IPR020013">
    <property type="entry name" value="Flagellar_FlgE/F/G"/>
</dbReference>
<dbReference type="InterPro" id="IPR037058">
    <property type="entry name" value="Falgellar_hook_FlgE_sf"/>
</dbReference>
<evidence type="ECO:0000256" key="2">
    <source>
        <dbReference type="ARBA" id="ARBA00009677"/>
    </source>
</evidence>
<dbReference type="GO" id="GO:0009424">
    <property type="term" value="C:bacterial-type flagellum hook"/>
    <property type="evidence" value="ECO:0007669"/>
    <property type="project" value="TreeGrafter"/>
</dbReference>
<comment type="caution">
    <text evidence="10">The sequence shown here is derived from an EMBL/GenBank/DDBJ whole genome shotgun (WGS) entry which is preliminary data.</text>
</comment>
<dbReference type="GO" id="GO:0009425">
    <property type="term" value="C:bacterial-type flagellum basal body"/>
    <property type="evidence" value="ECO:0007669"/>
    <property type="project" value="UniProtKB-SubCell"/>
</dbReference>
<dbReference type="InterPro" id="IPR011491">
    <property type="entry name" value="FlgE_D2"/>
</dbReference>
<keyword evidence="10" id="KW-0282">Flagellum</keyword>
<evidence type="ECO:0000256" key="4">
    <source>
        <dbReference type="ARBA" id="ARBA00023143"/>
    </source>
</evidence>
<dbReference type="SUPFAM" id="SSF117143">
    <property type="entry name" value="Flagellar hook protein flgE"/>
    <property type="match status" value="1"/>
</dbReference>
<evidence type="ECO:0000259" key="9">
    <source>
        <dbReference type="Pfam" id="PF22692"/>
    </source>
</evidence>
<dbReference type="InterPro" id="IPR001444">
    <property type="entry name" value="Flag_bb_rod_N"/>
</dbReference>
<evidence type="ECO:0000256" key="1">
    <source>
        <dbReference type="ARBA" id="ARBA00004117"/>
    </source>
</evidence>
<dbReference type="EMBL" id="JACIJC010000004">
    <property type="protein sequence ID" value="MBB5686469.1"/>
    <property type="molecule type" value="Genomic_DNA"/>
</dbReference>
<accession>A0A7W9AJ82</accession>
<dbReference type="Pfam" id="PF06429">
    <property type="entry name" value="Flg_bbr_C"/>
    <property type="match status" value="1"/>
</dbReference>
<dbReference type="Gene3D" id="2.60.98.20">
    <property type="entry name" value="Flagellar hook protein FlgE"/>
    <property type="match status" value="1"/>
</dbReference>
<dbReference type="InterPro" id="IPR037925">
    <property type="entry name" value="FlgE/F/G-like"/>
</dbReference>
<dbReference type="Pfam" id="PF22692">
    <property type="entry name" value="LlgE_F_G_D1"/>
    <property type="match status" value="1"/>
</dbReference>
<reference evidence="10 11" key="1">
    <citation type="submission" date="2020-08" db="EMBL/GenBank/DDBJ databases">
        <title>Genomic Encyclopedia of Type Strains, Phase IV (KMG-IV): sequencing the most valuable type-strain genomes for metagenomic binning, comparative biology and taxonomic classification.</title>
        <authorList>
            <person name="Goeker M."/>
        </authorList>
    </citation>
    <scope>NUCLEOTIDE SEQUENCE [LARGE SCALE GENOMIC DNA]</scope>
    <source>
        <strain evidence="10 11">DSM 25079</strain>
    </source>
</reference>
<keyword evidence="10" id="KW-0966">Cell projection</keyword>
<dbReference type="Proteomes" id="UP000549617">
    <property type="component" value="Unassembled WGS sequence"/>
</dbReference>
<dbReference type="InterPro" id="IPR010930">
    <property type="entry name" value="Flg_bb/hook_C_dom"/>
</dbReference>
<evidence type="ECO:0000256" key="5">
    <source>
        <dbReference type="RuleBase" id="RU362116"/>
    </source>
</evidence>
<comment type="similarity">
    <text evidence="2 5">Belongs to the flagella basal body rod proteins family.</text>
</comment>
<dbReference type="GO" id="GO:0071978">
    <property type="term" value="P:bacterial-type flagellum-dependent swarming motility"/>
    <property type="evidence" value="ECO:0007669"/>
    <property type="project" value="TreeGrafter"/>
</dbReference>